<evidence type="ECO:0008006" key="4">
    <source>
        <dbReference type="Google" id="ProtNLM"/>
    </source>
</evidence>
<evidence type="ECO:0000256" key="1">
    <source>
        <dbReference type="SAM" id="SignalP"/>
    </source>
</evidence>
<dbReference type="SUPFAM" id="SSF89372">
    <property type="entry name" value="Fucose-specific lectin"/>
    <property type="match status" value="2"/>
</dbReference>
<feature type="chain" id="PRO_5015180366" description="Secreted protein" evidence="1">
    <location>
        <begin position="35"/>
        <end position="401"/>
    </location>
</feature>
<gene>
    <name evidence="2" type="ORF">B0I31_112132</name>
</gene>
<reference evidence="2 3" key="1">
    <citation type="submission" date="2018-03" db="EMBL/GenBank/DDBJ databases">
        <title>Genomic Encyclopedia of Type Strains, Phase III (KMG-III): the genomes of soil and plant-associated and newly described type strains.</title>
        <authorList>
            <person name="Whitman W."/>
        </authorList>
    </citation>
    <scope>NUCLEOTIDE SEQUENCE [LARGE SCALE GENOMIC DNA]</scope>
    <source>
        <strain evidence="2 3">CGMCC 4.7097</strain>
    </source>
</reference>
<dbReference type="Gene3D" id="2.120.10.70">
    <property type="entry name" value="Fucose-specific lectin"/>
    <property type="match status" value="2"/>
</dbReference>
<evidence type="ECO:0000313" key="3">
    <source>
        <dbReference type="Proteomes" id="UP000241118"/>
    </source>
</evidence>
<comment type="caution">
    <text evidence="2">The sequence shown here is derived from an EMBL/GenBank/DDBJ whole genome shotgun (WGS) entry which is preliminary data.</text>
</comment>
<dbReference type="InterPro" id="IPR006311">
    <property type="entry name" value="TAT_signal"/>
</dbReference>
<dbReference type="AlphaFoldDB" id="A0A2P8I2H5"/>
<name>A0A2P8I2H5_SACCR</name>
<keyword evidence="1" id="KW-0732">Signal</keyword>
<dbReference type="Proteomes" id="UP000241118">
    <property type="component" value="Unassembled WGS sequence"/>
</dbReference>
<dbReference type="PROSITE" id="PS51318">
    <property type="entry name" value="TAT"/>
    <property type="match status" value="1"/>
</dbReference>
<protein>
    <recommendedName>
        <fullName evidence="4">Secreted protein</fullName>
    </recommendedName>
</protein>
<dbReference type="RefSeq" id="WP_181320537.1">
    <property type="nucleotide sequence ID" value="NZ_PYAX01000012.1"/>
</dbReference>
<sequence>MIPTNSAPAGTTRRDLLRALVACGAITALPVGFAAPAAADADPSLAGFHIGADGRLHTTGSNSTAAVSPTVIGPPGGNLSVVRRADGGVAVFTIGNHGGLVAGFTSATGSGMGFVRHPQGGLAAPGGRIAAVEGQAGTHVHFTGANGSIHHALYSRSGGVVVGPAPLVGPGTVSSATPLAAFGVADRFGVAFVGGNGGVHTSVGRIGTGPAGPIAIWSTTAATPANVAAQGSPVAAASGANGVATFFTGTDGRLWRIPFAGLTPQPRVALSGAGAVPIGAHLAATTAPTGQFVVTYAGADGAIRAATDAYGGVPDPWTITGPAVHAPGNPLALVYGGNDYLYVGWCGLDRWFWLIWWWLRRPFPLPPPPPPDPYHDLREIRTLLPTRQNFNVGVTLTGLAG</sequence>
<accession>A0A2P8I2H5</accession>
<dbReference type="EMBL" id="PYAX01000012">
    <property type="protein sequence ID" value="PSL52663.1"/>
    <property type="molecule type" value="Genomic_DNA"/>
</dbReference>
<proteinExistence type="predicted"/>
<keyword evidence="3" id="KW-1185">Reference proteome</keyword>
<evidence type="ECO:0000313" key="2">
    <source>
        <dbReference type="EMBL" id="PSL52663.1"/>
    </source>
</evidence>
<feature type="signal peptide" evidence="1">
    <location>
        <begin position="1"/>
        <end position="34"/>
    </location>
</feature>
<organism evidence="2 3">
    <name type="scientific">Saccharothrix carnea</name>
    <dbReference type="NCBI Taxonomy" id="1280637"/>
    <lineage>
        <taxon>Bacteria</taxon>
        <taxon>Bacillati</taxon>
        <taxon>Actinomycetota</taxon>
        <taxon>Actinomycetes</taxon>
        <taxon>Pseudonocardiales</taxon>
        <taxon>Pseudonocardiaceae</taxon>
        <taxon>Saccharothrix</taxon>
    </lineage>
</organism>